<dbReference type="EMBL" id="CYPS01000036">
    <property type="protein sequence ID" value="CUH43425.1"/>
    <property type="molecule type" value="Genomic_DNA"/>
</dbReference>
<feature type="transmembrane region" description="Helical" evidence="1">
    <location>
        <begin position="64"/>
        <end position="85"/>
    </location>
</feature>
<proteinExistence type="predicted"/>
<reference evidence="3" key="1">
    <citation type="submission" date="2015-09" db="EMBL/GenBank/DDBJ databases">
        <authorList>
            <person name="Rodrigo-Torres L."/>
            <person name="Arahal D.R."/>
        </authorList>
    </citation>
    <scope>NUCLEOTIDE SEQUENCE [LARGE SCALE GENOMIC DNA]</scope>
    <source>
        <strain evidence="3">CECT 4293</strain>
    </source>
</reference>
<evidence type="ECO:0000256" key="1">
    <source>
        <dbReference type="SAM" id="Phobius"/>
    </source>
</evidence>
<evidence type="ECO:0000313" key="2">
    <source>
        <dbReference type="EMBL" id="CUH43425.1"/>
    </source>
</evidence>
<feature type="transmembrane region" description="Helical" evidence="1">
    <location>
        <begin position="116"/>
        <end position="133"/>
    </location>
</feature>
<keyword evidence="1" id="KW-1133">Transmembrane helix</keyword>
<feature type="transmembrane region" description="Helical" evidence="1">
    <location>
        <begin position="36"/>
        <end position="57"/>
    </location>
</feature>
<gene>
    <name evidence="2" type="ORF">RUM4293_02320</name>
</gene>
<name>A0A0P1E633_9RHOB</name>
<protein>
    <submittedName>
        <fullName evidence="2">Uncharacterized protein</fullName>
    </submittedName>
</protein>
<feature type="transmembrane region" description="Helical" evidence="1">
    <location>
        <begin position="91"/>
        <end position="109"/>
    </location>
</feature>
<keyword evidence="1" id="KW-0812">Transmembrane</keyword>
<organism evidence="2 3">
    <name type="scientific">Ruegeria atlantica</name>
    <dbReference type="NCBI Taxonomy" id="81569"/>
    <lineage>
        <taxon>Bacteria</taxon>
        <taxon>Pseudomonadati</taxon>
        <taxon>Pseudomonadota</taxon>
        <taxon>Alphaproteobacteria</taxon>
        <taxon>Rhodobacterales</taxon>
        <taxon>Roseobacteraceae</taxon>
        <taxon>Ruegeria</taxon>
    </lineage>
</organism>
<dbReference type="AlphaFoldDB" id="A0A0P1E633"/>
<keyword evidence="3" id="KW-1185">Reference proteome</keyword>
<evidence type="ECO:0000313" key="3">
    <source>
        <dbReference type="Proteomes" id="UP000050786"/>
    </source>
</evidence>
<sequence>MGVVVTICLFFLCALSIGLSTIWVWLSVLIGKREPTFVRSIFLLASAFSITAILCFGDPIGDPFSHLLTLFLWPLVWFFALPPILAANLNYFFVIALAVLTGTLVLALMTTRITRVLVFFAGSVLAVLVPAAVENSIVMAQMTSKAEASGLVIVDQSSFFRSVSEGFSDFKNPHGYACDADDWPSLWSYKQRDWVPLPTNTRFGGNNPELIKIHCQQSRRYPVDSSLGKLGPSFRFIRRASLHFKLAAQRSLLHV</sequence>
<keyword evidence="1" id="KW-0472">Membrane</keyword>
<dbReference type="Proteomes" id="UP000050786">
    <property type="component" value="Unassembled WGS sequence"/>
</dbReference>
<accession>A0A0P1E633</accession>
<dbReference type="RefSeq" id="WP_058273442.1">
    <property type="nucleotide sequence ID" value="NZ_CYPS01000036.1"/>
</dbReference>